<evidence type="ECO:0000313" key="5">
    <source>
        <dbReference type="EMBL" id="QYN52871.1"/>
    </source>
</evidence>
<accession>A0ABX8W7Q0</accession>
<proteinExistence type="predicted"/>
<dbReference type="NCBIfam" id="TIGR03124">
    <property type="entry name" value="citrate_citX"/>
    <property type="match status" value="1"/>
</dbReference>
<evidence type="ECO:0000256" key="1">
    <source>
        <dbReference type="ARBA" id="ARBA00012524"/>
    </source>
</evidence>
<sequence length="180" mass="20938">MTKTIFASGTKQSIEQVLADKDQRVNLQKKLFREFPHSVLLDVKLNIPGPIKNNQYLKQLFLTGIKTLEESLKKEHLSFKLMEKWDKPTGCENFYLVNGNRRAVKKTAVGFENQSQLTRLFDADVLVKNQQAALSRTDLDMPARKCFLCDRPAKDCARSRRHSVQELQEYISRIYYQQVK</sequence>
<keyword evidence="3 5" id="KW-0548">Nucleotidyltransferase</keyword>
<dbReference type="GO" id="GO:0050519">
    <property type="term" value="F:holo-citrate lyase synthase activity"/>
    <property type="evidence" value="ECO:0007669"/>
    <property type="project" value="UniProtKB-EC"/>
</dbReference>
<comment type="catalytic activity">
    <reaction evidence="4">
        <text>apo-[citrate lyase ACP] + 2'-(5''-triphospho-alpha-D-ribosyl)-3'-dephospho-CoA = holo-[citrate lyase ACP] + diphosphate</text>
        <dbReference type="Rhea" id="RHEA:16333"/>
        <dbReference type="Rhea" id="RHEA-COMP:10157"/>
        <dbReference type="Rhea" id="RHEA-COMP:10158"/>
        <dbReference type="ChEBI" id="CHEBI:29999"/>
        <dbReference type="ChEBI" id="CHEBI:33019"/>
        <dbReference type="ChEBI" id="CHEBI:61378"/>
        <dbReference type="ChEBI" id="CHEBI:82683"/>
        <dbReference type="EC" id="2.7.7.61"/>
    </reaction>
</comment>
<evidence type="ECO:0000313" key="6">
    <source>
        <dbReference type="Proteomes" id="UP000826550"/>
    </source>
</evidence>
<keyword evidence="5" id="KW-0456">Lyase</keyword>
<organism evidence="5 6">
    <name type="scientific">Lactobacillus panisapium</name>
    <dbReference type="NCBI Taxonomy" id="2012495"/>
    <lineage>
        <taxon>Bacteria</taxon>
        <taxon>Bacillati</taxon>
        <taxon>Bacillota</taxon>
        <taxon>Bacilli</taxon>
        <taxon>Lactobacillales</taxon>
        <taxon>Lactobacillaceae</taxon>
        <taxon>Lactobacillus</taxon>
    </lineage>
</organism>
<dbReference type="EMBL" id="CP048268">
    <property type="protein sequence ID" value="QYN52871.1"/>
    <property type="molecule type" value="Genomic_DNA"/>
</dbReference>
<evidence type="ECO:0000256" key="4">
    <source>
        <dbReference type="ARBA" id="ARBA00048574"/>
    </source>
</evidence>
<dbReference type="RefSeq" id="WP_220219707.1">
    <property type="nucleotide sequence ID" value="NZ_CP048268.1"/>
</dbReference>
<dbReference type="EC" id="2.7.7.61" evidence="1"/>
<dbReference type="InterPro" id="IPR005551">
    <property type="entry name" value="CitX"/>
</dbReference>
<keyword evidence="2 5" id="KW-0808">Transferase</keyword>
<dbReference type="Proteomes" id="UP000826550">
    <property type="component" value="Chromosome"/>
</dbReference>
<gene>
    <name evidence="5" type="primary">citX</name>
    <name evidence="5" type="ORF">GYM71_05330</name>
</gene>
<reference evidence="5 6" key="1">
    <citation type="submission" date="2020-01" db="EMBL/GenBank/DDBJ databases">
        <title>Vast differences in strain-level diversity in the gut microbiota of two closely related honey bee species.</title>
        <authorList>
            <person name="Ellegaard K.M."/>
            <person name="Suenami S."/>
            <person name="Miyazaki R."/>
            <person name="Engel P."/>
        </authorList>
    </citation>
    <scope>NUCLEOTIDE SEQUENCE [LARGE SCALE GENOMIC DNA]</scope>
    <source>
        <strain evidence="5 6">ESL0416</strain>
    </source>
</reference>
<evidence type="ECO:0000256" key="3">
    <source>
        <dbReference type="ARBA" id="ARBA00022695"/>
    </source>
</evidence>
<name>A0ABX8W7Q0_9LACO</name>
<evidence type="ECO:0000256" key="2">
    <source>
        <dbReference type="ARBA" id="ARBA00022679"/>
    </source>
</evidence>
<protein>
    <recommendedName>
        <fullName evidence="1">citrate lyase holo-[acyl-carrier protein] synthase</fullName>
        <ecNumber evidence="1">2.7.7.61</ecNumber>
    </recommendedName>
</protein>
<keyword evidence="6" id="KW-1185">Reference proteome</keyword>
<dbReference type="GO" id="GO:0016829">
    <property type="term" value="F:lyase activity"/>
    <property type="evidence" value="ECO:0007669"/>
    <property type="project" value="UniProtKB-KW"/>
</dbReference>
<dbReference type="Pfam" id="PF03802">
    <property type="entry name" value="CitX"/>
    <property type="match status" value="1"/>
</dbReference>